<keyword evidence="6" id="KW-1185">Reference proteome</keyword>
<feature type="binding site" description="axial binding residue" evidence="4">
    <location>
        <position position="231"/>
    </location>
    <ligand>
        <name>heme</name>
        <dbReference type="ChEBI" id="CHEBI:30413"/>
    </ligand>
    <ligandPart>
        <name>Fe</name>
        <dbReference type="ChEBI" id="CHEBI:18248"/>
    </ligandPart>
</feature>
<name>A0A6A2WC30_HIBSY</name>
<comment type="cofactor">
    <cofactor evidence="4">
        <name>heme</name>
        <dbReference type="ChEBI" id="CHEBI:30413"/>
    </cofactor>
</comment>
<keyword evidence="2 4" id="KW-0479">Metal-binding</keyword>
<dbReference type="GO" id="GO:0004497">
    <property type="term" value="F:monooxygenase activity"/>
    <property type="evidence" value="ECO:0007669"/>
    <property type="project" value="InterPro"/>
</dbReference>
<proteinExistence type="inferred from homology"/>
<evidence type="ECO:0000256" key="3">
    <source>
        <dbReference type="ARBA" id="ARBA00023004"/>
    </source>
</evidence>
<dbReference type="GO" id="GO:0016705">
    <property type="term" value="F:oxidoreductase activity, acting on paired donors, with incorporation or reduction of molecular oxygen"/>
    <property type="evidence" value="ECO:0007669"/>
    <property type="project" value="InterPro"/>
</dbReference>
<dbReference type="PANTHER" id="PTHR24286:SF256">
    <property type="entry name" value="CYTOCHROME P450 FAMILY PROTEIN"/>
    <property type="match status" value="1"/>
</dbReference>
<dbReference type="GO" id="GO:0005506">
    <property type="term" value="F:iron ion binding"/>
    <property type="evidence" value="ECO:0007669"/>
    <property type="project" value="InterPro"/>
</dbReference>
<dbReference type="GO" id="GO:0020037">
    <property type="term" value="F:heme binding"/>
    <property type="evidence" value="ECO:0007669"/>
    <property type="project" value="InterPro"/>
</dbReference>
<reference evidence="5" key="1">
    <citation type="submission" date="2019-09" db="EMBL/GenBank/DDBJ databases">
        <title>Draft genome information of white flower Hibiscus syriacus.</title>
        <authorList>
            <person name="Kim Y.-M."/>
        </authorList>
    </citation>
    <scope>NUCLEOTIDE SEQUENCE [LARGE SCALE GENOMIC DNA]</scope>
    <source>
        <strain evidence="5">YM2019G1</strain>
    </source>
</reference>
<dbReference type="Gene3D" id="1.10.630.10">
    <property type="entry name" value="Cytochrome P450"/>
    <property type="match status" value="2"/>
</dbReference>
<dbReference type="GO" id="GO:0016125">
    <property type="term" value="P:sterol metabolic process"/>
    <property type="evidence" value="ECO:0007669"/>
    <property type="project" value="TreeGrafter"/>
</dbReference>
<evidence type="ECO:0000313" key="6">
    <source>
        <dbReference type="Proteomes" id="UP000436088"/>
    </source>
</evidence>
<keyword evidence="4" id="KW-0349">Heme</keyword>
<organism evidence="5 6">
    <name type="scientific">Hibiscus syriacus</name>
    <name type="common">Rose of Sharon</name>
    <dbReference type="NCBI Taxonomy" id="106335"/>
    <lineage>
        <taxon>Eukaryota</taxon>
        <taxon>Viridiplantae</taxon>
        <taxon>Streptophyta</taxon>
        <taxon>Embryophyta</taxon>
        <taxon>Tracheophyta</taxon>
        <taxon>Spermatophyta</taxon>
        <taxon>Magnoliopsida</taxon>
        <taxon>eudicotyledons</taxon>
        <taxon>Gunneridae</taxon>
        <taxon>Pentapetalae</taxon>
        <taxon>rosids</taxon>
        <taxon>malvids</taxon>
        <taxon>Malvales</taxon>
        <taxon>Malvaceae</taxon>
        <taxon>Malvoideae</taxon>
        <taxon>Hibiscus</taxon>
    </lineage>
</organism>
<dbReference type="InterPro" id="IPR001128">
    <property type="entry name" value="Cyt_P450"/>
</dbReference>
<keyword evidence="3 4" id="KW-0408">Iron</keyword>
<dbReference type="Pfam" id="PF00067">
    <property type="entry name" value="p450"/>
    <property type="match status" value="2"/>
</dbReference>
<dbReference type="SUPFAM" id="SSF48264">
    <property type="entry name" value="Cytochrome P450"/>
    <property type="match status" value="1"/>
</dbReference>
<dbReference type="InterPro" id="IPR002401">
    <property type="entry name" value="Cyt_P450_E_grp-I"/>
</dbReference>
<dbReference type="AlphaFoldDB" id="A0A6A2WC30"/>
<protein>
    <submittedName>
        <fullName evidence="5">Uncharacterized protein</fullName>
    </submittedName>
</protein>
<comment type="caution">
    <text evidence="5">The sequence shown here is derived from an EMBL/GenBank/DDBJ whole genome shotgun (WGS) entry which is preliminary data.</text>
</comment>
<dbReference type="PANTHER" id="PTHR24286">
    <property type="entry name" value="CYTOCHROME P450 26"/>
    <property type="match status" value="1"/>
</dbReference>
<dbReference type="PRINTS" id="PR00463">
    <property type="entry name" value="EP450I"/>
</dbReference>
<gene>
    <name evidence="5" type="ORF">F3Y22_tig00117021pilonHSYRG00060</name>
</gene>
<evidence type="ECO:0000256" key="1">
    <source>
        <dbReference type="ARBA" id="ARBA00010617"/>
    </source>
</evidence>
<dbReference type="Proteomes" id="UP000436088">
    <property type="component" value="Unassembled WGS sequence"/>
</dbReference>
<sequence>MVGVIKRITSNVSCSLLFRVQENKEKHDLFQDFLVAITGLWTVLLKFPGTSYCKALQARGQISRLLSKLIKERKKEMEEGRQGSLDQNDVISGLLMLRDENGDPLMQEEIIDNLISVMIASHDTTSSLVCHVIRHLARDRETFNRVLQEQKEVAKAIEGKDVKFITWSEIQMIYMDSRPGAVEVFWFAAATHVDDNIFKDPEVIDPGRFEDSSKLLPPYSNIPFGAGPRICPEGEYARINALLLIQPWVFHLSFTKGMVNILRMHYYKPKAYS</sequence>
<evidence type="ECO:0000256" key="2">
    <source>
        <dbReference type="ARBA" id="ARBA00022723"/>
    </source>
</evidence>
<dbReference type="EMBL" id="VEPZ02001776">
    <property type="protein sequence ID" value="KAE8655632.1"/>
    <property type="molecule type" value="Genomic_DNA"/>
</dbReference>
<accession>A0A6A2WC30</accession>
<evidence type="ECO:0000313" key="5">
    <source>
        <dbReference type="EMBL" id="KAE8655632.1"/>
    </source>
</evidence>
<comment type="similarity">
    <text evidence="1">Belongs to the cytochrome P450 family.</text>
</comment>
<evidence type="ECO:0000256" key="4">
    <source>
        <dbReference type="PIRSR" id="PIRSR602401-1"/>
    </source>
</evidence>
<dbReference type="InterPro" id="IPR036396">
    <property type="entry name" value="Cyt_P450_sf"/>
</dbReference>